<dbReference type="AlphaFoldDB" id="A0A375HDU2"/>
<sequence>MWQRLEQGNEILKYWYGSMSLALQVFHQRVKTCIGVGACHGVTEAEVSPSYQEWPNRVLGGIG</sequence>
<gene>
    <name evidence="1" type="ORF">CBM2612_P0383</name>
</gene>
<evidence type="ECO:0000313" key="1">
    <source>
        <dbReference type="EMBL" id="SPD49038.1"/>
    </source>
</evidence>
<reference evidence="1" key="1">
    <citation type="submission" date="2018-01" db="EMBL/GenBank/DDBJ databases">
        <authorList>
            <person name="Gaut B.S."/>
            <person name="Morton B.R."/>
            <person name="Clegg M.T."/>
            <person name="Duvall M.R."/>
        </authorList>
    </citation>
    <scope>NUCLEOTIDE SEQUENCE</scope>
    <source>
        <strain evidence="1">Cupriavidus taiwanensis STM 8555</strain>
    </source>
</reference>
<name>A0A375HDU2_9BURK</name>
<accession>A0A375HDU2</accession>
<protein>
    <submittedName>
        <fullName evidence="1">Uncharacterized protein</fullName>
    </submittedName>
</protein>
<dbReference type="EMBL" id="LT984809">
    <property type="protein sequence ID" value="SPD49038.1"/>
    <property type="molecule type" value="Genomic_DNA"/>
</dbReference>
<proteinExistence type="predicted"/>
<organism evidence="1">
    <name type="scientific">Cupriavidus taiwanensis</name>
    <dbReference type="NCBI Taxonomy" id="164546"/>
    <lineage>
        <taxon>Bacteria</taxon>
        <taxon>Pseudomonadati</taxon>
        <taxon>Pseudomonadota</taxon>
        <taxon>Betaproteobacteria</taxon>
        <taxon>Burkholderiales</taxon>
        <taxon>Burkholderiaceae</taxon>
        <taxon>Cupriavidus</taxon>
    </lineage>
</organism>
<geneLocation type="plasmid" evidence="1">
    <name>I</name>
</geneLocation>
<keyword evidence="1" id="KW-0614">Plasmid</keyword>